<dbReference type="SUPFAM" id="SSF50022">
    <property type="entry name" value="ISP domain"/>
    <property type="match status" value="1"/>
</dbReference>
<feature type="domain" description="Rieske" evidence="5">
    <location>
        <begin position="3"/>
        <end position="107"/>
    </location>
</feature>
<dbReference type="InterPro" id="IPR017941">
    <property type="entry name" value="Rieske_2Fe-2S"/>
</dbReference>
<dbReference type="GO" id="GO:0051537">
    <property type="term" value="F:2 iron, 2 sulfur cluster binding"/>
    <property type="evidence" value="ECO:0007669"/>
    <property type="project" value="UniProtKB-KW"/>
</dbReference>
<gene>
    <name evidence="6" type="ORF">HNQ58_000938</name>
</gene>
<keyword evidence="2" id="KW-0479">Metal-binding</keyword>
<dbReference type="Gene3D" id="2.102.10.10">
    <property type="entry name" value="Rieske [2Fe-2S] iron-sulphur domain"/>
    <property type="match status" value="1"/>
</dbReference>
<evidence type="ECO:0000259" key="5">
    <source>
        <dbReference type="PROSITE" id="PS51296"/>
    </source>
</evidence>
<keyword evidence="4" id="KW-0411">Iron-sulfur</keyword>
<dbReference type="AlphaFoldDB" id="A0A7W7XZ06"/>
<comment type="caution">
    <text evidence="6">The sequence shown here is derived from an EMBL/GenBank/DDBJ whole genome shotgun (WGS) entry which is preliminary data.</text>
</comment>
<proteinExistence type="predicted"/>
<sequence>MRTSLSAIDQIPDGGATEVEAEVQGVPESLILVREGMQVAAFLNICPHAGRRLDWAPGRFLIDKGRLVCAAHGATFERMSGECVAGPCRGQSLRAVAVEVRDGQIWLAEPHAR</sequence>
<dbReference type="EMBL" id="JACHHX010000005">
    <property type="protein sequence ID" value="MBB5015057.1"/>
    <property type="molecule type" value="Genomic_DNA"/>
</dbReference>
<evidence type="ECO:0000313" key="7">
    <source>
        <dbReference type="Proteomes" id="UP000519004"/>
    </source>
</evidence>
<dbReference type="PANTHER" id="PTHR40261">
    <property type="match status" value="1"/>
</dbReference>
<evidence type="ECO:0000313" key="6">
    <source>
        <dbReference type="EMBL" id="MBB5015057.1"/>
    </source>
</evidence>
<dbReference type="GO" id="GO:0046872">
    <property type="term" value="F:metal ion binding"/>
    <property type="evidence" value="ECO:0007669"/>
    <property type="project" value="UniProtKB-KW"/>
</dbReference>
<name>A0A7W7XZ06_9GAMM</name>
<dbReference type="InterPro" id="IPR036922">
    <property type="entry name" value="Rieske_2Fe-2S_sf"/>
</dbReference>
<evidence type="ECO:0000256" key="2">
    <source>
        <dbReference type="ARBA" id="ARBA00022723"/>
    </source>
</evidence>
<dbReference type="PROSITE" id="PS51296">
    <property type="entry name" value="RIESKE"/>
    <property type="match status" value="1"/>
</dbReference>
<evidence type="ECO:0000256" key="4">
    <source>
        <dbReference type="ARBA" id="ARBA00023014"/>
    </source>
</evidence>
<keyword evidence="7" id="KW-1185">Reference proteome</keyword>
<evidence type="ECO:0000256" key="3">
    <source>
        <dbReference type="ARBA" id="ARBA00023004"/>
    </source>
</evidence>
<organism evidence="6 7">
    <name type="scientific">Rehaibacterium terrae</name>
    <dbReference type="NCBI Taxonomy" id="1341696"/>
    <lineage>
        <taxon>Bacteria</taxon>
        <taxon>Pseudomonadati</taxon>
        <taxon>Pseudomonadota</taxon>
        <taxon>Gammaproteobacteria</taxon>
        <taxon>Lysobacterales</taxon>
        <taxon>Lysobacteraceae</taxon>
        <taxon>Rehaibacterium</taxon>
    </lineage>
</organism>
<dbReference type="Proteomes" id="UP000519004">
    <property type="component" value="Unassembled WGS sequence"/>
</dbReference>
<reference evidence="6 7" key="1">
    <citation type="submission" date="2020-08" db="EMBL/GenBank/DDBJ databases">
        <title>Genomic Encyclopedia of Type Strains, Phase IV (KMG-IV): sequencing the most valuable type-strain genomes for metagenomic binning, comparative biology and taxonomic classification.</title>
        <authorList>
            <person name="Goeker M."/>
        </authorList>
    </citation>
    <scope>NUCLEOTIDE SEQUENCE [LARGE SCALE GENOMIC DNA]</scope>
    <source>
        <strain evidence="6 7">DSM 25897</strain>
    </source>
</reference>
<evidence type="ECO:0000256" key="1">
    <source>
        <dbReference type="ARBA" id="ARBA00022714"/>
    </source>
</evidence>
<protein>
    <submittedName>
        <fullName evidence="6">Nitrite reductase/ring-hydroxylating ferredoxin subunit</fullName>
    </submittedName>
</protein>
<accession>A0A7W7XZ06</accession>
<dbReference type="Pfam" id="PF00355">
    <property type="entry name" value="Rieske"/>
    <property type="match status" value="1"/>
</dbReference>
<keyword evidence="3" id="KW-0408">Iron</keyword>
<dbReference type="PANTHER" id="PTHR40261:SF1">
    <property type="entry name" value="RIESKE DOMAIN-CONTAINING PROTEIN"/>
    <property type="match status" value="1"/>
</dbReference>
<keyword evidence="1" id="KW-0001">2Fe-2S</keyword>
<dbReference type="CDD" id="cd03467">
    <property type="entry name" value="Rieske"/>
    <property type="match status" value="1"/>
</dbReference>